<organism evidence="1 2">
    <name type="scientific">Apiospora saccharicola</name>
    <dbReference type="NCBI Taxonomy" id="335842"/>
    <lineage>
        <taxon>Eukaryota</taxon>
        <taxon>Fungi</taxon>
        <taxon>Dikarya</taxon>
        <taxon>Ascomycota</taxon>
        <taxon>Pezizomycotina</taxon>
        <taxon>Sordariomycetes</taxon>
        <taxon>Xylariomycetidae</taxon>
        <taxon>Amphisphaeriales</taxon>
        <taxon>Apiosporaceae</taxon>
        <taxon>Apiospora</taxon>
    </lineage>
</organism>
<evidence type="ECO:0008006" key="3">
    <source>
        <dbReference type="Google" id="ProtNLM"/>
    </source>
</evidence>
<name>A0ABR1VNB5_9PEZI</name>
<accession>A0ABR1VNB5</accession>
<evidence type="ECO:0000313" key="2">
    <source>
        <dbReference type="Proteomes" id="UP001446871"/>
    </source>
</evidence>
<evidence type="ECO:0000313" key="1">
    <source>
        <dbReference type="EMBL" id="KAK8072748.1"/>
    </source>
</evidence>
<gene>
    <name evidence="1" type="ORF">PG996_006096</name>
</gene>
<sequence>MADQGNNNSVGQPEWYDALVQELQKALDEAAELPMSLMDQLQRMPAEVFDGIVGNLTIPQQADLARSTPAMYRRVKPVMEGYVWSNAPLPLPEMMGDGESRLQLQWQYVKQAEADAKGTELVACPWCSIIHHPLHSLDSKTSMYWCTYQDHIKSDPVTSFFLRGMDNRPLKWHPLVVYAFGVWSQRGIDTTPLVDAAELNYSAEELDVSDSVPMTRNQWKLKWVPDHGLFVRWRQPEMVTSPDDWKVDGED</sequence>
<dbReference type="EMBL" id="JAQQWM010000003">
    <property type="protein sequence ID" value="KAK8072748.1"/>
    <property type="molecule type" value="Genomic_DNA"/>
</dbReference>
<reference evidence="1 2" key="1">
    <citation type="submission" date="2023-01" db="EMBL/GenBank/DDBJ databases">
        <title>Analysis of 21 Apiospora genomes using comparative genomics revels a genus with tremendous synthesis potential of carbohydrate active enzymes and secondary metabolites.</title>
        <authorList>
            <person name="Sorensen T."/>
        </authorList>
    </citation>
    <scope>NUCLEOTIDE SEQUENCE [LARGE SCALE GENOMIC DNA]</scope>
    <source>
        <strain evidence="1 2">CBS 83171</strain>
    </source>
</reference>
<proteinExistence type="predicted"/>
<dbReference type="Proteomes" id="UP001446871">
    <property type="component" value="Unassembled WGS sequence"/>
</dbReference>
<comment type="caution">
    <text evidence="1">The sequence shown here is derived from an EMBL/GenBank/DDBJ whole genome shotgun (WGS) entry which is preliminary data.</text>
</comment>
<keyword evidence="2" id="KW-1185">Reference proteome</keyword>
<protein>
    <recommendedName>
        <fullName evidence="3">F-box domain-containing protein</fullName>
    </recommendedName>
</protein>